<dbReference type="EC" id="4.2.2.-" evidence="3"/>
<dbReference type="CDD" id="cd22268">
    <property type="entry name" value="DPBB_RlpA-like"/>
    <property type="match status" value="1"/>
</dbReference>
<comment type="function">
    <text evidence="3">Lytic transglycosylase with a strong preference for naked glycan strands that lack stem peptides.</text>
</comment>
<comment type="similarity">
    <text evidence="3 4">Belongs to the RlpA family.</text>
</comment>
<reference evidence="6 7" key="1">
    <citation type="journal article" date="2011" name="Front. Microbiol.">
        <title>Genomic signatures of strain selection and enhancement in Bacillus atrophaeus var. globigii, a historical biowarfare simulant.</title>
        <authorList>
            <person name="Gibbons H.S."/>
            <person name="Broomall S.M."/>
            <person name="McNew L.A."/>
            <person name="Daligault H."/>
            <person name="Chapman C."/>
            <person name="Bruce D."/>
            <person name="Karavis M."/>
            <person name="Krepps M."/>
            <person name="McGregor P.A."/>
            <person name="Hong C."/>
            <person name="Park K.H."/>
            <person name="Akmal A."/>
            <person name="Feldman A."/>
            <person name="Lin J.S."/>
            <person name="Chang W.E."/>
            <person name="Higgs B.W."/>
            <person name="Demirev P."/>
            <person name="Lindquist J."/>
            <person name="Liem A."/>
            <person name="Fochler E."/>
            <person name="Read T.D."/>
            <person name="Tapia R."/>
            <person name="Johnson S."/>
            <person name="Bishop-Lilly K.A."/>
            <person name="Detter C."/>
            <person name="Han C."/>
            <person name="Sozhamannan S."/>
            <person name="Rosenzweig C.N."/>
            <person name="Skowronski E.W."/>
        </authorList>
    </citation>
    <scope>NUCLEOTIDE SEQUENCE [LARGE SCALE GENOMIC DNA]</scope>
    <source>
        <strain evidence="6 7">MLST1</strain>
    </source>
</reference>
<dbReference type="SUPFAM" id="SSF50685">
    <property type="entry name" value="Barwin-like endoglucanases"/>
    <property type="match status" value="1"/>
</dbReference>
<dbReference type="GO" id="GO:0000270">
    <property type="term" value="P:peptidoglycan metabolic process"/>
    <property type="evidence" value="ECO:0007669"/>
    <property type="project" value="UniProtKB-UniRule"/>
</dbReference>
<keyword evidence="3" id="KW-0564">Palmitate</keyword>
<evidence type="ECO:0000256" key="1">
    <source>
        <dbReference type="ARBA" id="ARBA00023239"/>
    </source>
</evidence>
<dbReference type="Proteomes" id="UP000288293">
    <property type="component" value="Unassembled WGS sequence"/>
</dbReference>
<keyword evidence="2 3" id="KW-0961">Cell wall biogenesis/degradation</keyword>
<dbReference type="AlphaFoldDB" id="A0A432WAI6"/>
<evidence type="ECO:0000313" key="7">
    <source>
        <dbReference type="Proteomes" id="UP000288293"/>
    </source>
</evidence>
<comment type="caution">
    <text evidence="6">The sequence shown here is derived from an EMBL/GenBank/DDBJ whole genome shotgun (WGS) entry which is preliminary data.</text>
</comment>
<keyword evidence="1 3" id="KW-0456">Lyase</keyword>
<dbReference type="PANTHER" id="PTHR34183:SF8">
    <property type="entry name" value="ENDOLYTIC PEPTIDOGLYCAN TRANSGLYCOSYLASE RLPA-RELATED"/>
    <property type="match status" value="1"/>
</dbReference>
<keyword evidence="3" id="KW-0472">Membrane</keyword>
<dbReference type="PANTHER" id="PTHR34183">
    <property type="entry name" value="ENDOLYTIC PEPTIDOGLYCAN TRANSGLYCOSYLASE RLPA"/>
    <property type="match status" value="1"/>
</dbReference>
<feature type="domain" description="RlpA-like protein double-psi beta-barrel" evidence="5">
    <location>
        <begin position="31"/>
        <end position="121"/>
    </location>
</feature>
<evidence type="ECO:0000256" key="4">
    <source>
        <dbReference type="RuleBase" id="RU003495"/>
    </source>
</evidence>
<keyword evidence="3 6" id="KW-0449">Lipoprotein</keyword>
<dbReference type="PROSITE" id="PS51257">
    <property type="entry name" value="PROKAR_LIPOPROTEIN"/>
    <property type="match status" value="1"/>
</dbReference>
<dbReference type="InterPro" id="IPR012997">
    <property type="entry name" value="RplA"/>
</dbReference>
<evidence type="ECO:0000313" key="6">
    <source>
        <dbReference type="EMBL" id="RUO27129.1"/>
    </source>
</evidence>
<dbReference type="GO" id="GO:0005886">
    <property type="term" value="C:plasma membrane"/>
    <property type="evidence" value="ECO:0007669"/>
    <property type="project" value="UniProtKB-SubCell"/>
</dbReference>
<dbReference type="EMBL" id="PIPL01000001">
    <property type="protein sequence ID" value="RUO27129.1"/>
    <property type="molecule type" value="Genomic_DNA"/>
</dbReference>
<dbReference type="InterPro" id="IPR034718">
    <property type="entry name" value="RlpA"/>
</dbReference>
<evidence type="ECO:0000256" key="3">
    <source>
        <dbReference type="HAMAP-Rule" id="MF_02071"/>
    </source>
</evidence>
<proteinExistence type="inferred from homology"/>
<organism evidence="6 7">
    <name type="scientific">Aliidiomarina minuta</name>
    <dbReference type="NCBI Taxonomy" id="880057"/>
    <lineage>
        <taxon>Bacteria</taxon>
        <taxon>Pseudomonadati</taxon>
        <taxon>Pseudomonadota</taxon>
        <taxon>Gammaproteobacteria</taxon>
        <taxon>Alteromonadales</taxon>
        <taxon>Idiomarinaceae</taxon>
        <taxon>Aliidiomarina</taxon>
    </lineage>
</organism>
<keyword evidence="7" id="KW-1185">Reference proteome</keyword>
<dbReference type="OrthoDB" id="9779128at2"/>
<protein>
    <recommendedName>
        <fullName evidence="3">Endolytic peptidoglycan transglycosylase RlpA</fullName>
        <ecNumber evidence="3">4.2.2.-</ecNumber>
    </recommendedName>
</protein>
<accession>A0A432WAI6</accession>
<dbReference type="NCBIfam" id="TIGR00413">
    <property type="entry name" value="rlpA"/>
    <property type="match status" value="1"/>
</dbReference>
<evidence type="ECO:0000256" key="2">
    <source>
        <dbReference type="ARBA" id="ARBA00023316"/>
    </source>
</evidence>
<dbReference type="GO" id="GO:0071555">
    <property type="term" value="P:cell wall organization"/>
    <property type="evidence" value="ECO:0007669"/>
    <property type="project" value="UniProtKB-KW"/>
</dbReference>
<keyword evidence="3" id="KW-1003">Cell membrane</keyword>
<dbReference type="InterPro" id="IPR036908">
    <property type="entry name" value="RlpA-like_sf"/>
</dbReference>
<name>A0A432WAI6_9GAMM</name>
<dbReference type="InterPro" id="IPR009009">
    <property type="entry name" value="RlpA-like_DPBB"/>
</dbReference>
<dbReference type="Pfam" id="PF03330">
    <property type="entry name" value="DPBB_1"/>
    <property type="match status" value="1"/>
</dbReference>
<comment type="subcellular location">
    <subcellularLocation>
        <location evidence="3">Cell membrane</location>
        <topology evidence="3">Lipid-anchor</topology>
    </subcellularLocation>
</comment>
<dbReference type="GO" id="GO:0008932">
    <property type="term" value="F:lytic endotransglycosylase activity"/>
    <property type="evidence" value="ECO:0007669"/>
    <property type="project" value="UniProtKB-UniRule"/>
</dbReference>
<gene>
    <name evidence="3" type="primary">rlpA</name>
    <name evidence="6" type="ORF">CWE09_07360</name>
</gene>
<dbReference type="Gene3D" id="2.40.40.10">
    <property type="entry name" value="RlpA-like domain"/>
    <property type="match status" value="1"/>
</dbReference>
<sequence length="125" mass="13557">MKFTGLFFAVILLVGCSSVPKHSPPELVGFTEAGEASFYANKYQFRQTASGERLNQLADTAAHKTLPFGTQVKVTNRNNGESVIVKINDRGPFIDGRIIDLTRSAFGRIGNTSSGVIPVEIEVVK</sequence>
<dbReference type="HAMAP" id="MF_02071">
    <property type="entry name" value="RlpA"/>
    <property type="match status" value="1"/>
</dbReference>
<evidence type="ECO:0000259" key="5">
    <source>
        <dbReference type="Pfam" id="PF03330"/>
    </source>
</evidence>